<organism evidence="2 3">
    <name type="scientific">Cystobacter fuscus</name>
    <dbReference type="NCBI Taxonomy" id="43"/>
    <lineage>
        <taxon>Bacteria</taxon>
        <taxon>Pseudomonadati</taxon>
        <taxon>Myxococcota</taxon>
        <taxon>Myxococcia</taxon>
        <taxon>Myxococcales</taxon>
        <taxon>Cystobacterineae</taxon>
        <taxon>Archangiaceae</taxon>
        <taxon>Cystobacter</taxon>
    </lineage>
</organism>
<dbReference type="Proteomes" id="UP000217257">
    <property type="component" value="Chromosome"/>
</dbReference>
<feature type="domain" description="Tox-REase-5" evidence="1">
    <location>
        <begin position="79"/>
        <end position="169"/>
    </location>
</feature>
<protein>
    <recommendedName>
        <fullName evidence="1">Tox-REase-5 domain-containing protein</fullName>
    </recommendedName>
</protein>
<gene>
    <name evidence="2" type="ORF">CYFUS_002511</name>
</gene>
<dbReference type="RefSeq" id="WP_095985453.1">
    <property type="nucleotide sequence ID" value="NZ_CP022098.1"/>
</dbReference>
<reference evidence="2 3" key="1">
    <citation type="submission" date="2017-06" db="EMBL/GenBank/DDBJ databases">
        <title>Sequencing and comparative analysis of myxobacterial genomes.</title>
        <authorList>
            <person name="Rupp O."/>
            <person name="Goesmann A."/>
            <person name="Sogaard-Andersen L."/>
        </authorList>
    </citation>
    <scope>NUCLEOTIDE SEQUENCE [LARGE SCALE GENOMIC DNA]</scope>
    <source>
        <strain evidence="2 3">DSM 52655</strain>
    </source>
</reference>
<sequence>MAVAVPIGIGLWELAQGALIALGIVATAKTVDNAIKARSAAQSGAATTTTTVTRCPQCPARNGMVMPVNHHMSPDARLYQAHVNQIFGTGIPPGSEWVYMGVDFDGFQSATCTLLETKAKYEQFLDPGSNYTRWRYWYEGDRDFLSQALRQKAVAQPCPPILLHWHFLQLLVKQFAEAEFLTAGLQIQCFLTP</sequence>
<dbReference type="InterPro" id="IPR028904">
    <property type="entry name" value="Tox-REase-5_dom"/>
</dbReference>
<accession>A0A250J0P7</accession>
<dbReference type="AlphaFoldDB" id="A0A250J0P7"/>
<name>A0A250J0P7_9BACT</name>
<evidence type="ECO:0000259" key="1">
    <source>
        <dbReference type="Pfam" id="PF15648"/>
    </source>
</evidence>
<dbReference type="KEGG" id="cfus:CYFUS_002511"/>
<evidence type="ECO:0000313" key="2">
    <source>
        <dbReference type="EMBL" id="ATB37090.1"/>
    </source>
</evidence>
<dbReference type="Pfam" id="PF15648">
    <property type="entry name" value="Tox-REase-5"/>
    <property type="match status" value="1"/>
</dbReference>
<proteinExistence type="predicted"/>
<dbReference type="EMBL" id="CP022098">
    <property type="protein sequence ID" value="ATB37090.1"/>
    <property type="molecule type" value="Genomic_DNA"/>
</dbReference>
<evidence type="ECO:0000313" key="3">
    <source>
        <dbReference type="Proteomes" id="UP000217257"/>
    </source>
</evidence>